<name>A0A127KLQ9_9CAUD</name>
<evidence type="ECO:0000313" key="2">
    <source>
        <dbReference type="Proteomes" id="UP000201797"/>
    </source>
</evidence>
<accession>A0A127KLQ9</accession>
<reference evidence="1 2" key="1">
    <citation type="submission" date="2016-01" db="EMBL/GenBank/DDBJ databases">
        <title>The genomic content and context of auxiliary metabolic genes in marine cyanophages.</title>
        <authorList>
            <person name="Marston M.F."/>
            <person name="Martiny J.B.H."/>
            <person name="Crummett L.T."/>
        </authorList>
    </citation>
    <scope>NUCLEOTIDE SEQUENCE [LARGE SCALE GENOMIC DNA]</scope>
    <source>
        <strain evidence="1">RW_29_0704</strain>
    </source>
</reference>
<dbReference type="InterPro" id="IPR055667">
    <property type="entry name" value="DUF7243"/>
</dbReference>
<evidence type="ECO:0000313" key="1">
    <source>
        <dbReference type="EMBL" id="AMO42889.1"/>
    </source>
</evidence>
<proteinExistence type="predicted"/>
<keyword evidence="2" id="KW-1185">Reference proteome</keyword>
<dbReference type="EMBL" id="KU594605">
    <property type="protein sequence ID" value="AMO42889.1"/>
    <property type="molecule type" value="Genomic_DNA"/>
</dbReference>
<dbReference type="OrthoDB" id="13717at10239"/>
<dbReference type="Proteomes" id="UP000201797">
    <property type="component" value="Segment"/>
</dbReference>
<dbReference type="KEGG" id="vg:29124111"/>
<dbReference type="GeneID" id="29124111"/>
<gene>
    <name evidence="1" type="ORF">R290704_107</name>
</gene>
<sequence>MTVLNVLSTNSINGGQTEYQVVQSGVYRIICIAGNQTVSINDGPAITLIQNQPLIVKGGKSGQATVVKATDSATTVYSLGHHLNEFSNTHPFSVGDYIAVEDNSTSPAIDAAFLSAGTAGKKITAITGSTITTDIDSTGADPAGDYTYAYSGPQAVVKRCVKFIVGSTNAITVEEVQVVGG</sequence>
<protein>
    <submittedName>
        <fullName evidence="1">Uncharacterized protein</fullName>
    </submittedName>
</protein>
<organism evidence="1 2">
    <name type="scientific">Cyanophage S-RIM50</name>
    <dbReference type="NCBI Taxonomy" id="687803"/>
    <lineage>
        <taxon>Viruses</taxon>
        <taxon>Duplodnaviria</taxon>
        <taxon>Heunggongvirae</taxon>
        <taxon>Uroviricota</taxon>
        <taxon>Caudoviricetes</taxon>
        <taxon>Pantevenvirales</taxon>
        <taxon>Kyanoviridae</taxon>
        <taxon>Neptunevirus</taxon>
        <taxon>Neptunevirus srim50</taxon>
    </lineage>
</organism>
<dbReference type="RefSeq" id="YP_009302188.1">
    <property type="nucleotide sequence ID" value="NC_031242.1"/>
</dbReference>
<dbReference type="Pfam" id="PF23891">
    <property type="entry name" value="DUF7243"/>
    <property type="match status" value="1"/>
</dbReference>